<evidence type="ECO:0000256" key="1">
    <source>
        <dbReference type="SAM" id="Phobius"/>
    </source>
</evidence>
<feature type="transmembrane region" description="Helical" evidence="1">
    <location>
        <begin position="6"/>
        <end position="24"/>
    </location>
</feature>
<protein>
    <submittedName>
        <fullName evidence="2">Uncharacterized protein</fullName>
    </submittedName>
</protein>
<accession>A0A4R0KEW8</accession>
<dbReference type="AlphaFoldDB" id="A0A4R0KEW8"/>
<evidence type="ECO:0000313" key="3">
    <source>
        <dbReference type="Proteomes" id="UP000291144"/>
    </source>
</evidence>
<gene>
    <name evidence="2" type="ORF">E0H73_31405</name>
</gene>
<reference evidence="2 3" key="1">
    <citation type="submission" date="2019-02" db="EMBL/GenBank/DDBJ databases">
        <title>Kribbella capetownensis sp. nov. and Kribbella speibonae sp. nov., isolated from soil.</title>
        <authorList>
            <person name="Curtis S.M."/>
            <person name="Norton I."/>
            <person name="Everest G.J."/>
            <person name="Meyers P.R."/>
        </authorList>
    </citation>
    <scope>NUCLEOTIDE SEQUENCE [LARGE SCALE GENOMIC DNA]</scope>
    <source>
        <strain evidence="2 3">NRRL B-24813</strain>
    </source>
</reference>
<organism evidence="2 3">
    <name type="scientific">Kribbella pittospori</name>
    <dbReference type="NCBI Taxonomy" id="722689"/>
    <lineage>
        <taxon>Bacteria</taxon>
        <taxon>Bacillati</taxon>
        <taxon>Actinomycetota</taxon>
        <taxon>Actinomycetes</taxon>
        <taxon>Propionibacteriales</taxon>
        <taxon>Kribbellaceae</taxon>
        <taxon>Kribbella</taxon>
    </lineage>
</organism>
<proteinExistence type="predicted"/>
<dbReference type="Proteomes" id="UP000291144">
    <property type="component" value="Unassembled WGS sequence"/>
</dbReference>
<evidence type="ECO:0000313" key="2">
    <source>
        <dbReference type="EMBL" id="TCC56996.1"/>
    </source>
</evidence>
<dbReference type="OrthoDB" id="3831207at2"/>
<comment type="caution">
    <text evidence="2">The sequence shown here is derived from an EMBL/GenBank/DDBJ whole genome shotgun (WGS) entry which is preliminary data.</text>
</comment>
<keyword evidence="1" id="KW-0812">Transmembrane</keyword>
<keyword evidence="3" id="KW-1185">Reference proteome</keyword>
<keyword evidence="1" id="KW-1133">Transmembrane helix</keyword>
<keyword evidence="1" id="KW-0472">Membrane</keyword>
<sequence>MITAMTGYIVFVVLVLAVIAALEFSNRRHSTGLSTGPDGSWVADDRDVARTKLDLLALGGKAEPFNHKPVTTTGSVHTIRRARLTTPHGRHAA</sequence>
<name>A0A4R0KEW8_9ACTN</name>
<dbReference type="EMBL" id="SJKB01000011">
    <property type="protein sequence ID" value="TCC56996.1"/>
    <property type="molecule type" value="Genomic_DNA"/>
</dbReference>